<feature type="region of interest" description="Disordered" evidence="8">
    <location>
        <begin position="701"/>
        <end position="786"/>
    </location>
</feature>
<feature type="compositionally biased region" description="Low complexity" evidence="8">
    <location>
        <begin position="711"/>
        <end position="720"/>
    </location>
</feature>
<dbReference type="SUPFAM" id="SSF57701">
    <property type="entry name" value="Zn2/Cys6 DNA-binding domain"/>
    <property type="match status" value="1"/>
</dbReference>
<dbReference type="PANTHER" id="PTHR31313:SF81">
    <property type="entry name" value="TY1 ENHANCER ACTIVATOR"/>
    <property type="match status" value="1"/>
</dbReference>
<dbReference type="Pfam" id="PF04082">
    <property type="entry name" value="Fungal_trans"/>
    <property type="match status" value="1"/>
</dbReference>
<sequence>MSRPLLPYLGSHPHGRDGMHTSASPPEPPAGGPSKPSYSKRGKITIVACVQCRKRKSKCDGKRPVCSGCQSRDSICHYDMSEDQRRLTFVRDNVEQLAEEKTHLESLIATIQTSNETDATEIWRRLRSGTDAPILAQQVHAGRILADVRFEEQQAPGIRPPSRIEQYQRIISAIRLSSNPSEIHEIVRRIQQNETVAAILQAVNAGNLVQPLASASPENQTGTPGPESDYSSHLQRFGLVKGTGEQFESGAPDAHTPPTYQPWTTVSDDPDFIEHLMSLYFSWQHSFFQCFPEKLFRENMANNQTQYCSRLLVNAVCAAGCLLSPRPEARLVLNDPRSAGWGFFHEAVCILNETTLSSIPTTAALYVLCHVEGELGRMNAVWDFTGRSGRMAVDLNLHLSADQPTTQSRLENTTAKKARCLVFWGVFIADQVTSFTLGRLPQILVNAITVDLPPIIVEEDSEDWIGYDNVHPVRPSIKSTTFHELAALSKIVNSTLQMFFAPTRILSGRSLLEEHDKYLAWFSKLPAKLANTDVAPPHVLCLHMYYNAAVLLLFRPFLKAEFTQSDISPRVKCREAAKAISDILGRHRRLYGLSGFYTFQLHCILTACTIHIINLPTIAATTRLTDACNHFQDLVHRNAWAGHSLDTLRGLVDRWKIILPSEVETALYRNFRDASSQDPNMVYPPTDHFSPILPVPSGSFPTGVILQTDPSSSSSAALLARPEKRGPTNSFTHNPPSSSSSFSTAPLSPKRPRLYPPPSSTLNPAAANAPPNPPSSTTPTANPQPHYLFAPFPNQPAPLLGPIHTSTSADTEWNDELARIAQGFDGLDFGVGDEEGLLDPFMGWGG</sequence>
<dbReference type="InterPro" id="IPR051615">
    <property type="entry name" value="Transcr_Regulatory_Elem"/>
</dbReference>
<evidence type="ECO:0000256" key="6">
    <source>
        <dbReference type="ARBA" id="ARBA00023163"/>
    </source>
</evidence>
<keyword evidence="5" id="KW-0238">DNA-binding</keyword>
<dbReference type="GO" id="GO:0008270">
    <property type="term" value="F:zinc ion binding"/>
    <property type="evidence" value="ECO:0007669"/>
    <property type="project" value="InterPro"/>
</dbReference>
<evidence type="ECO:0000256" key="7">
    <source>
        <dbReference type="ARBA" id="ARBA00023242"/>
    </source>
</evidence>
<comment type="subcellular location">
    <subcellularLocation>
        <location evidence="1">Nucleus</location>
    </subcellularLocation>
</comment>
<keyword evidence="11" id="KW-1185">Reference proteome</keyword>
<dbReference type="PROSITE" id="PS00463">
    <property type="entry name" value="ZN2_CY6_FUNGAL_1"/>
    <property type="match status" value="1"/>
</dbReference>
<dbReference type="CDD" id="cd12148">
    <property type="entry name" value="fungal_TF_MHR"/>
    <property type="match status" value="1"/>
</dbReference>
<dbReference type="Pfam" id="PF00172">
    <property type="entry name" value="Zn_clus"/>
    <property type="match status" value="1"/>
</dbReference>
<organism evidence="10 11">
    <name type="scientific">Aulographum hederae CBS 113979</name>
    <dbReference type="NCBI Taxonomy" id="1176131"/>
    <lineage>
        <taxon>Eukaryota</taxon>
        <taxon>Fungi</taxon>
        <taxon>Dikarya</taxon>
        <taxon>Ascomycota</taxon>
        <taxon>Pezizomycotina</taxon>
        <taxon>Dothideomycetes</taxon>
        <taxon>Pleosporomycetidae</taxon>
        <taxon>Aulographales</taxon>
        <taxon>Aulographaceae</taxon>
    </lineage>
</organism>
<keyword evidence="4" id="KW-0805">Transcription regulation</keyword>
<gene>
    <name evidence="10" type="ORF">K402DRAFT_425854</name>
</gene>
<dbReference type="InterPro" id="IPR036864">
    <property type="entry name" value="Zn2-C6_fun-type_DNA-bd_sf"/>
</dbReference>
<feature type="compositionally biased region" description="Polar residues" evidence="8">
    <location>
        <begin position="216"/>
        <end position="232"/>
    </location>
</feature>
<feature type="region of interest" description="Disordered" evidence="8">
    <location>
        <begin position="213"/>
        <end position="232"/>
    </location>
</feature>
<dbReference type="GO" id="GO:0003677">
    <property type="term" value="F:DNA binding"/>
    <property type="evidence" value="ECO:0007669"/>
    <property type="project" value="UniProtKB-KW"/>
</dbReference>
<evidence type="ECO:0000313" key="10">
    <source>
        <dbReference type="EMBL" id="KAF1980896.1"/>
    </source>
</evidence>
<proteinExistence type="predicted"/>
<name>A0A6G1GIX9_9PEZI</name>
<feature type="domain" description="Zn(2)-C6 fungal-type" evidence="9">
    <location>
        <begin position="48"/>
        <end position="78"/>
    </location>
</feature>
<dbReference type="PROSITE" id="PS50048">
    <property type="entry name" value="ZN2_CY6_FUNGAL_2"/>
    <property type="match status" value="1"/>
</dbReference>
<evidence type="ECO:0000256" key="3">
    <source>
        <dbReference type="ARBA" id="ARBA00022833"/>
    </source>
</evidence>
<keyword evidence="6" id="KW-0804">Transcription</keyword>
<evidence type="ECO:0000256" key="5">
    <source>
        <dbReference type="ARBA" id="ARBA00023125"/>
    </source>
</evidence>
<dbReference type="GO" id="GO:0006351">
    <property type="term" value="P:DNA-templated transcription"/>
    <property type="evidence" value="ECO:0007669"/>
    <property type="project" value="InterPro"/>
</dbReference>
<reference evidence="10" key="1">
    <citation type="journal article" date="2020" name="Stud. Mycol.">
        <title>101 Dothideomycetes genomes: a test case for predicting lifestyles and emergence of pathogens.</title>
        <authorList>
            <person name="Haridas S."/>
            <person name="Albert R."/>
            <person name="Binder M."/>
            <person name="Bloem J."/>
            <person name="Labutti K."/>
            <person name="Salamov A."/>
            <person name="Andreopoulos B."/>
            <person name="Baker S."/>
            <person name="Barry K."/>
            <person name="Bills G."/>
            <person name="Bluhm B."/>
            <person name="Cannon C."/>
            <person name="Castanera R."/>
            <person name="Culley D."/>
            <person name="Daum C."/>
            <person name="Ezra D."/>
            <person name="Gonzalez J."/>
            <person name="Henrissat B."/>
            <person name="Kuo A."/>
            <person name="Liang C."/>
            <person name="Lipzen A."/>
            <person name="Lutzoni F."/>
            <person name="Magnuson J."/>
            <person name="Mondo S."/>
            <person name="Nolan M."/>
            <person name="Ohm R."/>
            <person name="Pangilinan J."/>
            <person name="Park H.-J."/>
            <person name="Ramirez L."/>
            <person name="Alfaro M."/>
            <person name="Sun H."/>
            <person name="Tritt A."/>
            <person name="Yoshinaga Y."/>
            <person name="Zwiers L.-H."/>
            <person name="Turgeon B."/>
            <person name="Goodwin S."/>
            <person name="Spatafora J."/>
            <person name="Crous P."/>
            <person name="Grigoriev I."/>
        </authorList>
    </citation>
    <scope>NUCLEOTIDE SEQUENCE</scope>
    <source>
        <strain evidence="10">CBS 113979</strain>
    </source>
</reference>
<dbReference type="OrthoDB" id="2162761at2759"/>
<dbReference type="InterPro" id="IPR001138">
    <property type="entry name" value="Zn2Cys6_DnaBD"/>
</dbReference>
<feature type="region of interest" description="Disordered" evidence="8">
    <location>
        <begin position="1"/>
        <end position="39"/>
    </location>
</feature>
<dbReference type="CDD" id="cd00067">
    <property type="entry name" value="GAL4"/>
    <property type="match status" value="1"/>
</dbReference>
<dbReference type="Gene3D" id="4.10.240.10">
    <property type="entry name" value="Zn(2)-C6 fungal-type DNA-binding domain"/>
    <property type="match status" value="1"/>
</dbReference>
<dbReference type="SMART" id="SM00066">
    <property type="entry name" value="GAL4"/>
    <property type="match status" value="1"/>
</dbReference>
<dbReference type="SMART" id="SM00906">
    <property type="entry name" value="Fungal_trans"/>
    <property type="match status" value="1"/>
</dbReference>
<dbReference type="EMBL" id="ML977215">
    <property type="protein sequence ID" value="KAF1980896.1"/>
    <property type="molecule type" value="Genomic_DNA"/>
</dbReference>
<evidence type="ECO:0000256" key="2">
    <source>
        <dbReference type="ARBA" id="ARBA00022723"/>
    </source>
</evidence>
<dbReference type="GO" id="GO:0005634">
    <property type="term" value="C:nucleus"/>
    <property type="evidence" value="ECO:0007669"/>
    <property type="project" value="UniProtKB-SubCell"/>
</dbReference>
<protein>
    <recommendedName>
        <fullName evidence="9">Zn(2)-C6 fungal-type domain-containing protein</fullName>
    </recommendedName>
</protein>
<keyword evidence="7" id="KW-0539">Nucleus</keyword>
<evidence type="ECO:0000259" key="9">
    <source>
        <dbReference type="PROSITE" id="PS50048"/>
    </source>
</evidence>
<accession>A0A6G1GIX9</accession>
<dbReference type="AlphaFoldDB" id="A0A6G1GIX9"/>
<dbReference type="GO" id="GO:0000981">
    <property type="term" value="F:DNA-binding transcription factor activity, RNA polymerase II-specific"/>
    <property type="evidence" value="ECO:0007669"/>
    <property type="project" value="InterPro"/>
</dbReference>
<dbReference type="PANTHER" id="PTHR31313">
    <property type="entry name" value="TY1 ENHANCER ACTIVATOR"/>
    <property type="match status" value="1"/>
</dbReference>
<keyword evidence="2" id="KW-0479">Metal-binding</keyword>
<feature type="compositionally biased region" description="Low complexity" evidence="8">
    <location>
        <begin position="727"/>
        <end position="748"/>
    </location>
</feature>
<evidence type="ECO:0000256" key="8">
    <source>
        <dbReference type="SAM" id="MobiDB-lite"/>
    </source>
</evidence>
<feature type="compositionally biased region" description="Low complexity" evidence="8">
    <location>
        <begin position="760"/>
        <end position="769"/>
    </location>
</feature>
<evidence type="ECO:0000313" key="11">
    <source>
        <dbReference type="Proteomes" id="UP000800041"/>
    </source>
</evidence>
<dbReference type="Proteomes" id="UP000800041">
    <property type="component" value="Unassembled WGS sequence"/>
</dbReference>
<evidence type="ECO:0000256" key="4">
    <source>
        <dbReference type="ARBA" id="ARBA00023015"/>
    </source>
</evidence>
<dbReference type="InterPro" id="IPR007219">
    <property type="entry name" value="XnlR_reg_dom"/>
</dbReference>
<evidence type="ECO:0000256" key="1">
    <source>
        <dbReference type="ARBA" id="ARBA00004123"/>
    </source>
</evidence>
<keyword evidence="3" id="KW-0862">Zinc</keyword>